<feature type="non-terminal residue" evidence="1">
    <location>
        <position position="1"/>
    </location>
</feature>
<protein>
    <submittedName>
        <fullName evidence="1">Uncharacterized protein</fullName>
    </submittedName>
</protein>
<dbReference type="EMBL" id="CALNXI010001595">
    <property type="protein sequence ID" value="CAH3172903.1"/>
    <property type="molecule type" value="Genomic_DNA"/>
</dbReference>
<evidence type="ECO:0000313" key="2">
    <source>
        <dbReference type="Proteomes" id="UP001159427"/>
    </source>
</evidence>
<proteinExistence type="predicted"/>
<accession>A0ABN8R503</accession>
<comment type="caution">
    <text evidence="1">The sequence shown here is derived from an EMBL/GenBank/DDBJ whole genome shotgun (WGS) entry which is preliminary data.</text>
</comment>
<gene>
    <name evidence="1" type="ORF">PEVE_00008707</name>
</gene>
<keyword evidence="2" id="KW-1185">Reference proteome</keyword>
<reference evidence="1 2" key="1">
    <citation type="submission" date="2022-05" db="EMBL/GenBank/DDBJ databases">
        <authorList>
            <consortium name="Genoscope - CEA"/>
            <person name="William W."/>
        </authorList>
    </citation>
    <scope>NUCLEOTIDE SEQUENCE [LARGE SCALE GENOMIC DNA]</scope>
</reference>
<name>A0ABN8R503_9CNID</name>
<evidence type="ECO:0000313" key="1">
    <source>
        <dbReference type="EMBL" id="CAH3172903.1"/>
    </source>
</evidence>
<feature type="non-terminal residue" evidence="1">
    <location>
        <position position="58"/>
    </location>
</feature>
<organism evidence="1 2">
    <name type="scientific">Porites evermanni</name>
    <dbReference type="NCBI Taxonomy" id="104178"/>
    <lineage>
        <taxon>Eukaryota</taxon>
        <taxon>Metazoa</taxon>
        <taxon>Cnidaria</taxon>
        <taxon>Anthozoa</taxon>
        <taxon>Hexacorallia</taxon>
        <taxon>Scleractinia</taxon>
        <taxon>Fungiina</taxon>
        <taxon>Poritidae</taxon>
        <taxon>Porites</taxon>
    </lineage>
</organism>
<sequence length="58" mass="6359">QVRGRSTSLTCPFFTVAQNSECWLCVWILNVLSSGIWLEAASLSDSSLSDMVPVLINL</sequence>
<dbReference type="Proteomes" id="UP001159427">
    <property type="component" value="Unassembled WGS sequence"/>
</dbReference>